<protein>
    <submittedName>
        <fullName evidence="1">Uncharacterized protein</fullName>
    </submittedName>
</protein>
<proteinExistence type="predicted"/>
<sequence>MSLAGSPDASNSLRLRFAPGDVVLVLEFDIATLPATIKTVEPDDANHRGIVLTVEHTEPRTDGNQLLKVRMFADENLLVVPNHNALRVTNASDFSKPVDLLRLQAMHKKDFDGGVNSKNLLSRIIMTVLEMRHPVTFLLTPVYLAQDVKFPTTRTLQMLWPKLTGTYQ</sequence>
<name>A0ACC0WX27_9STRA</name>
<evidence type="ECO:0000313" key="2">
    <source>
        <dbReference type="Proteomes" id="UP001163321"/>
    </source>
</evidence>
<reference evidence="1 2" key="1">
    <citation type="journal article" date="2022" name="bioRxiv">
        <title>The genome of the oomycete Peronosclerospora sorghi, a cosmopolitan pathogen of maize and sorghum, is inflated with dispersed pseudogenes.</title>
        <authorList>
            <person name="Fletcher K."/>
            <person name="Martin F."/>
            <person name="Isakeit T."/>
            <person name="Cavanaugh K."/>
            <person name="Magill C."/>
            <person name="Michelmore R."/>
        </authorList>
    </citation>
    <scope>NUCLEOTIDE SEQUENCE [LARGE SCALE GENOMIC DNA]</scope>
    <source>
        <strain evidence="1">P6</strain>
    </source>
</reference>
<accession>A0ACC0WX27</accession>
<comment type="caution">
    <text evidence="1">The sequence shown here is derived from an EMBL/GenBank/DDBJ whole genome shotgun (WGS) entry which is preliminary data.</text>
</comment>
<dbReference type="Proteomes" id="UP001163321">
    <property type="component" value="Chromosome 1"/>
</dbReference>
<gene>
    <name evidence="1" type="ORF">PsorP6_001285</name>
</gene>
<dbReference type="EMBL" id="CM047580">
    <property type="protein sequence ID" value="KAI9923250.1"/>
    <property type="molecule type" value="Genomic_DNA"/>
</dbReference>
<keyword evidence="2" id="KW-1185">Reference proteome</keyword>
<organism evidence="1 2">
    <name type="scientific">Peronosclerospora sorghi</name>
    <dbReference type="NCBI Taxonomy" id="230839"/>
    <lineage>
        <taxon>Eukaryota</taxon>
        <taxon>Sar</taxon>
        <taxon>Stramenopiles</taxon>
        <taxon>Oomycota</taxon>
        <taxon>Peronosporomycetes</taxon>
        <taxon>Peronosporales</taxon>
        <taxon>Peronosporaceae</taxon>
        <taxon>Peronosclerospora</taxon>
    </lineage>
</organism>
<evidence type="ECO:0000313" key="1">
    <source>
        <dbReference type="EMBL" id="KAI9923250.1"/>
    </source>
</evidence>